<evidence type="ECO:0000313" key="6">
    <source>
        <dbReference type="EMBL" id="TIB39382.1"/>
    </source>
</evidence>
<evidence type="ECO:0000259" key="3">
    <source>
        <dbReference type="Pfam" id="PF03178"/>
    </source>
</evidence>
<dbReference type="InterPro" id="IPR050358">
    <property type="entry name" value="RSE1/DDB1/CFT1"/>
</dbReference>
<dbReference type="InterPro" id="IPR018846">
    <property type="entry name" value="Beta-prop_RSE1/DDB1/CPSF1_1st"/>
</dbReference>
<name>A0A4T0JC79_WALIC</name>
<feature type="domain" description="RSE1/DDB1/CPSF1 C-terminal" evidence="3">
    <location>
        <begin position="922"/>
        <end position="1243"/>
    </location>
</feature>
<reference evidence="6 7" key="1">
    <citation type="submission" date="2019-03" db="EMBL/GenBank/DDBJ databases">
        <title>Sequencing 23 genomes of Wallemia ichthyophaga.</title>
        <authorList>
            <person name="Gostincar C."/>
        </authorList>
    </citation>
    <scope>NUCLEOTIDE SEQUENCE [LARGE SCALE GENOMIC DNA]</scope>
    <source>
        <strain evidence="6 7">EXF-6200</strain>
    </source>
</reference>
<dbReference type="Pfam" id="PF03178">
    <property type="entry name" value="CPSF_A"/>
    <property type="match status" value="1"/>
</dbReference>
<dbReference type="Pfam" id="PF10433">
    <property type="entry name" value="Beta-prop_RSE1_1st"/>
    <property type="match status" value="1"/>
</dbReference>
<evidence type="ECO:0000259" key="4">
    <source>
        <dbReference type="Pfam" id="PF10433"/>
    </source>
</evidence>
<protein>
    <submittedName>
        <fullName evidence="6">Uncharacterized protein</fullName>
    </submittedName>
</protein>
<dbReference type="InterPro" id="IPR015943">
    <property type="entry name" value="WD40/YVTN_repeat-like_dom_sf"/>
</dbReference>
<comment type="caution">
    <text evidence="6">The sequence shown here is derived from an EMBL/GenBank/DDBJ whole genome shotgun (WGS) entry which is preliminary data.</text>
</comment>
<dbReference type="AlphaFoldDB" id="A0A4T0JC79"/>
<dbReference type="Proteomes" id="UP000310689">
    <property type="component" value="Unassembled WGS sequence"/>
</dbReference>
<dbReference type="InterPro" id="IPR004871">
    <property type="entry name" value="RSE1/DDB1/CPSF1_C"/>
</dbReference>
<dbReference type="GO" id="GO:0003676">
    <property type="term" value="F:nucleic acid binding"/>
    <property type="evidence" value="ECO:0007669"/>
    <property type="project" value="InterPro"/>
</dbReference>
<evidence type="ECO:0000313" key="7">
    <source>
        <dbReference type="Proteomes" id="UP000310689"/>
    </source>
</evidence>
<dbReference type="Pfam" id="PF23726">
    <property type="entry name" value="Beta-prop_RSE1_2nd"/>
    <property type="match status" value="1"/>
</dbReference>
<evidence type="ECO:0000259" key="5">
    <source>
        <dbReference type="Pfam" id="PF23726"/>
    </source>
</evidence>
<sequence>MILTHFNQLLPTSGVEFACHLKFTSSDTHNIITTANNTLKIYEISIEHHQHLNQHNIPFSLPSAKLLLRREYHLHGEIVGVQSIRILASIEDGKDRLLLSFRDAKIALLEWSNDINDIVTVSIHTYERSSQVLSQDMTRFKSNLQSDPDNRCSALLLPDDSLALLSVHGTQADLDDLDDDVSKAIKDVPYAPSFILPLKSIDQDMCNVIDYCFLPGFHNPTLAILCQPRQTWTGRLSDSQDTCQLFFLTLDIVTQVYPIIATVDNLPYDCISLTAAPKEVGGVAILSANAIIHVDQNGRPVGRATNGWSTITSSRTHDPPPKDLFVRLEGASIGFLKLNPRQNHPQALLFLPNGDIHAVQFYREGRTISRVDISKPFARGSIPSGAYRLDIDGEGLGGGQFMFVPSMVGVSFLLRIGDSLDSLELFPKPDKLANTAYDDMDVDIDEDLYGSSETKNNLKEDGDSASHEPPFTISDYIQSHGPVQDITMGRYTKTPNSPLQILAATGAGHVGGITAFHQEIPFESKKKLDISCNVGLWTFALSSLGMVIVASDTQSKTKLFKLLPSNEIELVAENDEVTVSAGLIANKSRILIVGKSSIKVFQEGKFLVSLSFEICLQVDGEAIERAIVDDRYVLTFLEDDRKILFDVDGIKLNKVADLKDDLRILSIYKDVRGVFGQIESCCLCTVTKSGSLDILMLPSLESVFSSKHLAYIPSSMFNTAGTEEAMADKDASDGDGVLEACLVNLGRRFKRTNLIVLHESGHLVLYDTFNSPTGLAFSKVTSTVIQISATVHSKIIPCNESGAVVTGRSPVMISCEDTSPPRIHRFSQKYMQQAAPFTDGIIYLANDVVTLARIGDDVEYSESLPLRRLASGRHFDKIAFDPTSQMYAATSTASVPFRLFDNAGNYLWKPPMENLSPATSYRSSIELLSYDCRSSLFGYEFEQNEFVICCDTVSLLSPSANGTYKDFIGVGTCINKGEDVAVKGAIYLFEIVELVPSSKDVGNNYKLRLLMREETRGAVSAITSCSGYFVVAVGQKVLIRALEINERLVSVAFYDAGTYIVSLEVLKNFILVGDQVKSITFLAFQESPYKLVQLSRDARQIETCVSNFLAYEDQITFVSNDIKGDMRLIDYNPFDPAAEGGEKLIRTTEFHKGAEATCSLLLAKPSVRPSSELLLGGVDGSLSCLTPVDEQSFKALWLLQGALVRQIPHVAALNPRAHRHVRNDYVSRSLSKGILDGLLLSKYQGLDHLTQIEIAKRIGYSKAELLAILRNHI</sequence>
<dbReference type="EMBL" id="SPOI01000034">
    <property type="protein sequence ID" value="TIB39382.1"/>
    <property type="molecule type" value="Genomic_DNA"/>
</dbReference>
<organism evidence="6 7">
    <name type="scientific">Wallemia ichthyophaga</name>
    <dbReference type="NCBI Taxonomy" id="245174"/>
    <lineage>
        <taxon>Eukaryota</taxon>
        <taxon>Fungi</taxon>
        <taxon>Dikarya</taxon>
        <taxon>Basidiomycota</taxon>
        <taxon>Wallemiomycotina</taxon>
        <taxon>Wallemiomycetes</taxon>
        <taxon>Wallemiales</taxon>
        <taxon>Wallemiaceae</taxon>
        <taxon>Wallemia</taxon>
    </lineage>
</organism>
<gene>
    <name evidence="6" type="ORF">E3P86_01142</name>
</gene>
<feature type="domain" description="RSE1/DDB1/CPSF1 first beta-propeller" evidence="4">
    <location>
        <begin position="15"/>
        <end position="420"/>
    </location>
</feature>
<dbReference type="Gene3D" id="2.130.10.10">
    <property type="entry name" value="YVTN repeat-like/Quinoprotein amine dehydrogenase"/>
    <property type="match status" value="2"/>
</dbReference>
<accession>A0A4T0JC79</accession>
<keyword evidence="2" id="KW-0539">Nucleus</keyword>
<dbReference type="InterPro" id="IPR058543">
    <property type="entry name" value="Beta-prop_RSE1/DDB1/CPSF1_2nd"/>
</dbReference>
<feature type="domain" description="RSE1/DDB1/CPSF1 second beta-propeller" evidence="5">
    <location>
        <begin position="546"/>
        <end position="853"/>
    </location>
</feature>
<dbReference type="PANTHER" id="PTHR10644">
    <property type="entry name" value="DNA REPAIR/RNA PROCESSING CPSF FAMILY"/>
    <property type="match status" value="1"/>
</dbReference>
<comment type="subcellular location">
    <subcellularLocation>
        <location evidence="1">Nucleus</location>
    </subcellularLocation>
</comment>
<evidence type="ECO:0000256" key="2">
    <source>
        <dbReference type="ARBA" id="ARBA00023242"/>
    </source>
</evidence>
<dbReference type="GO" id="GO:0005634">
    <property type="term" value="C:nucleus"/>
    <property type="evidence" value="ECO:0007669"/>
    <property type="project" value="UniProtKB-SubCell"/>
</dbReference>
<evidence type="ECO:0000256" key="1">
    <source>
        <dbReference type="ARBA" id="ARBA00004123"/>
    </source>
</evidence>
<proteinExistence type="predicted"/>